<feature type="region of interest" description="Disordered" evidence="8">
    <location>
        <begin position="1085"/>
        <end position="1105"/>
    </location>
</feature>
<dbReference type="GO" id="GO:0005524">
    <property type="term" value="F:ATP binding"/>
    <property type="evidence" value="ECO:0007669"/>
    <property type="project" value="UniProtKB-KW"/>
</dbReference>
<protein>
    <recommendedName>
        <fullName evidence="6">Tubulin--tyrosine ligase-like protein 5</fullName>
    </recommendedName>
</protein>
<feature type="region of interest" description="Disordered" evidence="8">
    <location>
        <begin position="959"/>
        <end position="980"/>
    </location>
</feature>
<comment type="catalytic activity">
    <reaction evidence="7">
        <text>L-glutamyl-[protein] + L-glutamate + ATP = gamma-L-glutamyl-L-glutamyl-[protein] + ADP + phosphate + H(+)</text>
        <dbReference type="Rhea" id="RHEA:60144"/>
        <dbReference type="Rhea" id="RHEA-COMP:10208"/>
        <dbReference type="Rhea" id="RHEA-COMP:15517"/>
        <dbReference type="ChEBI" id="CHEBI:15378"/>
        <dbReference type="ChEBI" id="CHEBI:29973"/>
        <dbReference type="ChEBI" id="CHEBI:29985"/>
        <dbReference type="ChEBI" id="CHEBI:30616"/>
        <dbReference type="ChEBI" id="CHEBI:43474"/>
        <dbReference type="ChEBI" id="CHEBI:143622"/>
        <dbReference type="ChEBI" id="CHEBI:456216"/>
    </reaction>
    <physiologicalReaction direction="left-to-right" evidence="7">
        <dbReference type="Rhea" id="RHEA:60145"/>
    </physiologicalReaction>
</comment>
<dbReference type="InterPro" id="IPR004344">
    <property type="entry name" value="TTL/TTLL_fam"/>
</dbReference>
<dbReference type="PANTHER" id="PTHR12241:SF145">
    <property type="entry name" value="TUBULIN POLYGLUTAMYLASE TTLL5"/>
    <property type="match status" value="1"/>
</dbReference>
<evidence type="ECO:0000256" key="3">
    <source>
        <dbReference type="ARBA" id="ARBA00022701"/>
    </source>
</evidence>
<dbReference type="GO" id="GO:0015631">
    <property type="term" value="F:tubulin binding"/>
    <property type="evidence" value="ECO:0007669"/>
    <property type="project" value="TreeGrafter"/>
</dbReference>
<feature type="compositionally biased region" description="Polar residues" evidence="8">
    <location>
        <begin position="1621"/>
        <end position="1641"/>
    </location>
</feature>
<feature type="compositionally biased region" description="Acidic residues" evidence="8">
    <location>
        <begin position="722"/>
        <end position="742"/>
    </location>
</feature>
<evidence type="ECO:0000256" key="1">
    <source>
        <dbReference type="ARBA" id="ARBA00006820"/>
    </source>
</evidence>
<evidence type="ECO:0000256" key="2">
    <source>
        <dbReference type="ARBA" id="ARBA00022598"/>
    </source>
</evidence>
<dbReference type="Pfam" id="PF03133">
    <property type="entry name" value="TTL"/>
    <property type="match status" value="1"/>
</dbReference>
<evidence type="ECO:0000313" key="10">
    <source>
        <dbReference type="Proteomes" id="UP000052978"/>
    </source>
</evidence>
<dbReference type="eggNOG" id="KOG2156">
    <property type="taxonomic scope" value="Eukaryota"/>
</dbReference>
<feature type="region of interest" description="Disordered" evidence="8">
    <location>
        <begin position="1441"/>
        <end position="1479"/>
    </location>
</feature>
<sequence>MARDLEETASSSEDEEVVSQEDHPCIMWTGGCRRIPILVFHAEAILTKDNNIRVIGGRQGSCAGEAPERSPPHTIMASSGEPGCSRREHKSPSARLAGRERAACLPSVQCCWVAQRPTLCPGPRHQAKLTASPRGDSGAVTQVEEERYHLSYKIVRTDSRLVRSILTAHGFHEVHPSSTDYNLMWTGSHLKPFLLRTLSEAQKVNHFPRSYELTRKDRLYKNIIRMQHTHGFKAFHILPQTFLLPAEYAEFCNCYSKDRGPWIVKPVASSRGRGVYLINNPNQISLEENILVSRYINNPLLIDDFKFDVRLYVLVTSYDPLVIYLYEEGLARFATVRYDQGAKNIRNQFMHLTNYSVNKKSGDYVSCDDPEVEDYGNKWSMSAMLRYLKQEGRDTTALMAHVEDLIIKTIISAELAIATACKTFVPHRSSCFELYGFDVLIDSTLKPWLLEVNLSPSLACDAPLDLKIKASMISDMFTVVGFVCQDPAQRASTRPIYPTFESSRRNPFQKSQYLHNFNHQTLNRVLKMGFGFELTHIRKDNDVEELNRGKYRKRSRPLSASDAEMKNLVGSAREKVPAKLGGSVLGLSMEEIRVLRRVKEENDRRGGFIRIFPTSETWEIYGSYLEHKTSMNYMLATRLFPDRGNPRRSLLTGRARVTTDGTPELKVESMNSKARLHAALYERKLLSLEVRKRRRRSGKIRTRAKYPVITQQAEMNVKTETESEEEEEVVLENEDEEPEASQEEFAGSLGENQAKYTSSLSTTAENSPKENAMKVSEWSNKGEQCCKIETQEPEPKFNLMQILQENGNLSKVQARIAFSAYLQHVQIRLMKDSGGQTFSASWAAKEDEQMELVVRFLKRASGNLQHSLRMVLPSRRLALLERRRILAHQLGDFIIVYNKETDQMAEKKSKKKLEEEEEDGVNAENFQEFIKQASEAELEEVLTFYTQKNKSASVFLGTHSKGSKNSNSYSDSGAKGDHPETMEDVKIKQPKQQQATEIHSDKLSRLTTSAEKETKLVFTNPSSASFSGPAANLLQKVPNNHLSSIITTSDLAPGPGHQASLSQIPPAIPSMPHQPTVLLSTVPDSASPSIHPGTQNVLSPAGQPRCRSGSYTIGPFSSFQSAAHIYSQKLSRPSSAKAASSSDHPFSPHCSEAELEEVLTFYTQKNKSASVFLGTHSKGSKNSNSYSDSGAKGDHPETMEDVKIKQPKQQQATEIHSDKLSRLTTSAEKETKLVFTNPSSASFSGPAANLLQKVPNNHLSSIITTSDLAPGPGHQASLSQIPPAIPSMPHQPTVLLSTVPDSASPSIHPGTQNVLSPAGQPRCRSGSYTIGPFSSFQSAAHIYSQKLSRPSSAKAGSGHANKQHSGVAKMQKEGEDVPSYSRRYNQSMVTAELQRLAEKQAARQYSPSTHISLLTQQVRTVWGARGLFGTDTGVMTGGIINRSSASTPPTLRPVISPSGPTWSEPQAPESHPTPPGSRLRVSLDEEDAVRGLQTGGFAWEGEVENNAYSKATGVVPQHKYHPTAGSYQLHFALQQLEQQKLQSRQLLDQSRARHQAIFGSQTLPNSSLWTMSNGAACRISSATAGGQKPATLPQKVVPPPSSSSSLVPKPPSNHKQVLRKATSQRASKGSTTEGQPNGVQSSLNSAAVVPIANSSGSLEAPQVIFARSKPLPTQSGAPATIIGQRKSKSVKGYRSSSRRRSHPLMALSNRD</sequence>
<keyword evidence="5" id="KW-0067">ATP-binding</keyword>
<reference evidence="9 10" key="1">
    <citation type="journal article" date="2013" name="Nat. Commun.">
        <title>Genome analysis reveals insights into physiology and longevity of the Brandt's bat Myotis brandtii.</title>
        <authorList>
            <person name="Seim I."/>
            <person name="Fang X."/>
            <person name="Xiong Z."/>
            <person name="Lobanov A.V."/>
            <person name="Huang Z."/>
            <person name="Ma S."/>
            <person name="Feng Y."/>
            <person name="Turanov A.A."/>
            <person name="Zhu Y."/>
            <person name="Lenz T.L."/>
            <person name="Gerashchenko M.V."/>
            <person name="Fan D."/>
            <person name="Hee Yim S."/>
            <person name="Yao X."/>
            <person name="Jordan D."/>
            <person name="Xiong Y."/>
            <person name="Ma Y."/>
            <person name="Lyapunov A.N."/>
            <person name="Chen G."/>
            <person name="Kulakova O.I."/>
            <person name="Sun Y."/>
            <person name="Lee S.G."/>
            <person name="Bronson R.T."/>
            <person name="Moskalev A.A."/>
            <person name="Sunyaev S.R."/>
            <person name="Zhang G."/>
            <person name="Krogh A."/>
            <person name="Wang J."/>
            <person name="Gladyshev V.N."/>
        </authorList>
    </citation>
    <scope>NUCLEOTIDE SEQUENCE [LARGE SCALE GENOMIC DNA]</scope>
</reference>
<name>S7QBT2_MYOBR</name>
<dbReference type="GO" id="GO:0036064">
    <property type="term" value="C:ciliary basal body"/>
    <property type="evidence" value="ECO:0007669"/>
    <property type="project" value="TreeGrafter"/>
</dbReference>
<dbReference type="Gene3D" id="3.30.470.20">
    <property type="entry name" value="ATP-grasp fold, B domain"/>
    <property type="match status" value="1"/>
</dbReference>
<dbReference type="GO" id="GO:0000226">
    <property type="term" value="P:microtubule cytoskeleton organization"/>
    <property type="evidence" value="ECO:0007669"/>
    <property type="project" value="TreeGrafter"/>
</dbReference>
<feature type="compositionally biased region" description="Basic residues" evidence="8">
    <location>
        <begin position="1685"/>
        <end position="1702"/>
    </location>
</feature>
<evidence type="ECO:0000256" key="4">
    <source>
        <dbReference type="ARBA" id="ARBA00022741"/>
    </source>
</evidence>
<dbReference type="FunFam" id="3.30.470.20:FF:000009">
    <property type="entry name" value="tubulin polyglutamylase TTLL5 isoform X1"/>
    <property type="match status" value="1"/>
</dbReference>
<feature type="region of interest" description="Disordered" evidence="8">
    <location>
        <begin position="1348"/>
        <end position="1379"/>
    </location>
</feature>
<dbReference type="PROSITE" id="PS51221">
    <property type="entry name" value="TTL"/>
    <property type="match status" value="1"/>
</dbReference>
<evidence type="ECO:0000313" key="9">
    <source>
        <dbReference type="EMBL" id="EPQ18537.1"/>
    </source>
</evidence>
<keyword evidence="2" id="KW-0436">Ligase</keyword>
<feature type="compositionally biased region" description="Polar residues" evidence="8">
    <location>
        <begin position="1085"/>
        <end position="1098"/>
    </location>
</feature>
<dbReference type="GO" id="GO:0070740">
    <property type="term" value="F:tubulin-glutamic acid ligase activity"/>
    <property type="evidence" value="ECO:0007669"/>
    <property type="project" value="TreeGrafter"/>
</dbReference>
<feature type="region of interest" description="Disordered" evidence="8">
    <location>
        <begin position="1"/>
        <end position="20"/>
    </location>
</feature>
<feature type="region of interest" description="Disordered" evidence="8">
    <location>
        <begin position="1584"/>
        <end position="1641"/>
    </location>
</feature>
<feature type="region of interest" description="Disordered" evidence="8">
    <location>
        <begin position="63"/>
        <end position="90"/>
    </location>
</feature>
<evidence type="ECO:0000256" key="5">
    <source>
        <dbReference type="ARBA" id="ARBA00022840"/>
    </source>
</evidence>
<feature type="region of interest" description="Disordered" evidence="8">
    <location>
        <begin position="1669"/>
        <end position="1711"/>
    </location>
</feature>
<dbReference type="Proteomes" id="UP000052978">
    <property type="component" value="Unassembled WGS sequence"/>
</dbReference>
<dbReference type="EMBL" id="KE164538">
    <property type="protein sequence ID" value="EPQ18537.1"/>
    <property type="molecule type" value="Genomic_DNA"/>
</dbReference>
<dbReference type="GO" id="GO:0005874">
    <property type="term" value="C:microtubule"/>
    <property type="evidence" value="ECO:0007669"/>
    <property type="project" value="UniProtKB-KW"/>
</dbReference>
<proteinExistence type="inferred from homology"/>
<evidence type="ECO:0000256" key="7">
    <source>
        <dbReference type="ARBA" id="ARBA00049274"/>
    </source>
</evidence>
<dbReference type="PANTHER" id="PTHR12241">
    <property type="entry name" value="TUBULIN POLYGLUTAMYLASE"/>
    <property type="match status" value="1"/>
</dbReference>
<comment type="similarity">
    <text evidence="1">Belongs to the tubulin--tyrosine ligase family.</text>
</comment>
<keyword evidence="3" id="KW-0493">Microtubule</keyword>
<feature type="region of interest" description="Disordered" evidence="8">
    <location>
        <begin position="714"/>
        <end position="771"/>
    </location>
</feature>
<evidence type="ECO:0000256" key="8">
    <source>
        <dbReference type="SAM" id="MobiDB-lite"/>
    </source>
</evidence>
<dbReference type="eggNOG" id="KOG2157">
    <property type="taxonomic scope" value="Eukaryota"/>
</dbReference>
<organism evidence="9 10">
    <name type="scientific">Myotis brandtii</name>
    <name type="common">Brandt's bat</name>
    <dbReference type="NCBI Taxonomy" id="109478"/>
    <lineage>
        <taxon>Eukaryota</taxon>
        <taxon>Metazoa</taxon>
        <taxon>Chordata</taxon>
        <taxon>Craniata</taxon>
        <taxon>Vertebrata</taxon>
        <taxon>Euteleostomi</taxon>
        <taxon>Mammalia</taxon>
        <taxon>Eutheria</taxon>
        <taxon>Laurasiatheria</taxon>
        <taxon>Chiroptera</taxon>
        <taxon>Yangochiroptera</taxon>
        <taxon>Vespertilionidae</taxon>
        <taxon>Myotis</taxon>
    </lineage>
</organism>
<keyword evidence="10" id="KW-1185">Reference proteome</keyword>
<feature type="region of interest" description="Disordered" evidence="8">
    <location>
        <begin position="1173"/>
        <end position="1197"/>
    </location>
</feature>
<gene>
    <name evidence="9" type="ORF">D623_10012955</name>
</gene>
<dbReference type="SUPFAM" id="SSF56059">
    <property type="entry name" value="Glutathione synthetase ATP-binding domain-like"/>
    <property type="match status" value="1"/>
</dbReference>
<feature type="compositionally biased region" description="Polar residues" evidence="8">
    <location>
        <begin position="750"/>
        <end position="766"/>
    </location>
</feature>
<accession>S7QBT2</accession>
<keyword evidence="4" id="KW-0547">Nucleotide-binding</keyword>
<evidence type="ECO:0000256" key="6">
    <source>
        <dbReference type="ARBA" id="ARBA00041448"/>
    </source>
</evidence>